<protein>
    <submittedName>
        <fullName evidence="1">Uncharacterized protein</fullName>
    </submittedName>
</protein>
<proteinExistence type="predicted"/>
<evidence type="ECO:0000313" key="2">
    <source>
        <dbReference type="Proteomes" id="UP000176897"/>
    </source>
</evidence>
<dbReference type="EMBL" id="MGEJ01000001">
    <property type="protein sequence ID" value="OGL82079.1"/>
    <property type="molecule type" value="Genomic_DNA"/>
</dbReference>
<evidence type="ECO:0000313" key="1">
    <source>
        <dbReference type="EMBL" id="OGL82079.1"/>
    </source>
</evidence>
<dbReference type="AlphaFoldDB" id="A0A1F7UUY7"/>
<reference evidence="1 2" key="1">
    <citation type="journal article" date="2016" name="Nat. Commun.">
        <title>Thousands of microbial genomes shed light on interconnected biogeochemical processes in an aquifer system.</title>
        <authorList>
            <person name="Anantharaman K."/>
            <person name="Brown C.T."/>
            <person name="Hug L.A."/>
            <person name="Sharon I."/>
            <person name="Castelle C.J."/>
            <person name="Probst A.J."/>
            <person name="Thomas B.C."/>
            <person name="Singh A."/>
            <person name="Wilkins M.J."/>
            <person name="Karaoz U."/>
            <person name="Brodie E.L."/>
            <person name="Williams K.H."/>
            <person name="Hubbard S.S."/>
            <person name="Banfield J.F."/>
        </authorList>
    </citation>
    <scope>NUCLEOTIDE SEQUENCE [LARGE SCALE GENOMIC DNA]</scope>
</reference>
<comment type="caution">
    <text evidence="1">The sequence shown here is derived from an EMBL/GenBank/DDBJ whole genome shotgun (WGS) entry which is preliminary data.</text>
</comment>
<name>A0A1F7UUY7_9BACT</name>
<dbReference type="STRING" id="1802401.A3B21_05195"/>
<sequence length="102" mass="12117">MPKKVKFYKEPVFLFTSGSLRFAAWAGWYSALGDAEQSERWAHQARAEWMKEVGAGRRFALLGRHNHDMYNYISPERFRDIFNTFLRTLQQEIRKGKKTSNR</sequence>
<accession>A0A1F7UUY7</accession>
<gene>
    <name evidence="1" type="ORF">A3B21_05195</name>
</gene>
<organism evidence="1 2">
    <name type="scientific">Candidatus Uhrbacteria bacterium RIFCSPLOWO2_01_FULL_47_24</name>
    <dbReference type="NCBI Taxonomy" id="1802401"/>
    <lineage>
        <taxon>Bacteria</taxon>
        <taxon>Candidatus Uhriibacteriota</taxon>
    </lineage>
</organism>
<dbReference type="Proteomes" id="UP000176897">
    <property type="component" value="Unassembled WGS sequence"/>
</dbReference>